<dbReference type="EMBL" id="CP073041">
    <property type="protein sequence ID" value="UXE62094.1"/>
    <property type="molecule type" value="Genomic_DNA"/>
</dbReference>
<evidence type="ECO:0000313" key="3">
    <source>
        <dbReference type="EMBL" id="UXE62094.1"/>
    </source>
</evidence>
<feature type="chain" id="PRO_5036986890" description="Tetratricopeptide repeat protein" evidence="2">
    <location>
        <begin position="31"/>
        <end position="306"/>
    </location>
</feature>
<evidence type="ECO:0008006" key="4">
    <source>
        <dbReference type="Google" id="ProtNLM"/>
    </source>
</evidence>
<accession>A0A977PWU4</accession>
<organism evidence="3">
    <name type="scientific">Woronichinia naegeliana WA131</name>
    <dbReference type="NCBI Taxonomy" id="2824559"/>
    <lineage>
        <taxon>Bacteria</taxon>
        <taxon>Bacillati</taxon>
        <taxon>Cyanobacteriota</taxon>
        <taxon>Cyanophyceae</taxon>
        <taxon>Synechococcales</taxon>
        <taxon>Coelosphaeriaceae</taxon>
        <taxon>Woronichinia</taxon>
    </lineage>
</organism>
<keyword evidence="1" id="KW-0802">TPR repeat</keyword>
<sequence>MKALSLSKRFRLFFLTLVTCLGASYPAVWAGDPFRSQNPHNIGDNTEAAFIAIFRDGNYKTAQSYLDQAFQTEPTEPLAYAMQASLAYDAANYESMKVYADKTLKTAEILKGQDPLRGNLYLAVGHFLEGGYLLKQGSYLEAVGKAGQVFDYLDLASKIDPNDPELNLLRGYLDLFLSKYTPFSQSDQVISRFEKYASPDYLKNRALSTTYRDLKQYDKAMNYLNQAIAETPNNPELQYLKGQLLRLEGRNDKDLSKLQQAQTYYAQALQKQDQLSRSVTVQLNHENNAVIDEIQKLQNNPNLKDF</sequence>
<feature type="repeat" description="TPR" evidence="1">
    <location>
        <begin position="201"/>
        <end position="234"/>
    </location>
</feature>
<proteinExistence type="predicted"/>
<keyword evidence="2" id="KW-0732">Signal</keyword>
<dbReference type="SUPFAM" id="SSF48452">
    <property type="entry name" value="TPR-like"/>
    <property type="match status" value="1"/>
</dbReference>
<dbReference type="Pfam" id="PF13428">
    <property type="entry name" value="TPR_14"/>
    <property type="match status" value="1"/>
</dbReference>
<feature type="signal peptide" evidence="2">
    <location>
        <begin position="1"/>
        <end position="30"/>
    </location>
</feature>
<dbReference type="PROSITE" id="PS50005">
    <property type="entry name" value="TPR"/>
    <property type="match status" value="1"/>
</dbReference>
<dbReference type="NCBIfam" id="NF041522">
    <property type="entry name" value="TPR_sll0314"/>
    <property type="match status" value="1"/>
</dbReference>
<dbReference type="InterPro" id="IPR011990">
    <property type="entry name" value="TPR-like_helical_dom_sf"/>
</dbReference>
<protein>
    <recommendedName>
        <fullName evidence="4">Tetratricopeptide repeat protein</fullName>
    </recommendedName>
</protein>
<dbReference type="InterPro" id="IPR048173">
    <property type="entry name" value="Sll0314-like"/>
</dbReference>
<evidence type="ECO:0000256" key="1">
    <source>
        <dbReference type="PROSITE-ProRule" id="PRU00339"/>
    </source>
</evidence>
<name>A0A977PWU4_9CYAN</name>
<reference evidence="3" key="1">
    <citation type="submission" date="2021-04" db="EMBL/GenBank/DDBJ databases">
        <title>Genome sequence of Woronichinia naegeliana from Washington state freshwater lake bloom.</title>
        <authorList>
            <person name="Dreher T.W."/>
        </authorList>
    </citation>
    <scope>NUCLEOTIDE SEQUENCE</scope>
    <source>
        <strain evidence="3">WA131</strain>
    </source>
</reference>
<dbReference type="InterPro" id="IPR019734">
    <property type="entry name" value="TPR_rpt"/>
</dbReference>
<gene>
    <name evidence="3" type="ORF">KA717_04350</name>
</gene>
<evidence type="ECO:0000256" key="2">
    <source>
        <dbReference type="SAM" id="SignalP"/>
    </source>
</evidence>
<dbReference type="KEGG" id="wna:KA717_04350"/>
<dbReference type="Proteomes" id="UP001065613">
    <property type="component" value="Chromosome"/>
</dbReference>
<dbReference type="Gene3D" id="1.25.40.10">
    <property type="entry name" value="Tetratricopeptide repeat domain"/>
    <property type="match status" value="2"/>
</dbReference>
<dbReference type="AlphaFoldDB" id="A0A977PWU4"/>